<protein>
    <submittedName>
        <fullName evidence="2">AGAP013041-PA-like protein</fullName>
    </submittedName>
</protein>
<dbReference type="EMBL" id="ATLV01021910">
    <property type="status" value="NOT_ANNOTATED_CDS"/>
    <property type="molecule type" value="Genomic_DNA"/>
</dbReference>
<evidence type="ECO:0000313" key="4">
    <source>
        <dbReference type="Proteomes" id="UP000030765"/>
    </source>
</evidence>
<reference evidence="2 4" key="1">
    <citation type="journal article" date="2014" name="BMC Genomics">
        <title>Genome sequence of Anopheles sinensis provides insight into genetics basis of mosquito competence for malaria parasites.</title>
        <authorList>
            <person name="Zhou D."/>
            <person name="Zhang D."/>
            <person name="Ding G."/>
            <person name="Shi L."/>
            <person name="Hou Q."/>
            <person name="Ye Y."/>
            <person name="Xu Y."/>
            <person name="Zhou H."/>
            <person name="Xiong C."/>
            <person name="Li S."/>
            <person name="Yu J."/>
            <person name="Hong S."/>
            <person name="Yu X."/>
            <person name="Zou P."/>
            <person name="Chen C."/>
            <person name="Chang X."/>
            <person name="Wang W."/>
            <person name="Lv Y."/>
            <person name="Sun Y."/>
            <person name="Ma L."/>
            <person name="Shen B."/>
            <person name="Zhu C."/>
        </authorList>
    </citation>
    <scope>NUCLEOTIDE SEQUENCE [LARGE SCALE GENOMIC DNA]</scope>
</reference>
<feature type="region of interest" description="Disordered" evidence="1">
    <location>
        <begin position="152"/>
        <end position="199"/>
    </location>
</feature>
<dbReference type="EnsemblMetazoa" id="ASIC015014-RA">
    <property type="protein sequence ID" value="ASIC015014-PA"/>
    <property type="gene ID" value="ASIC015014"/>
</dbReference>
<organism evidence="2">
    <name type="scientific">Anopheles sinensis</name>
    <name type="common">Mosquito</name>
    <dbReference type="NCBI Taxonomy" id="74873"/>
    <lineage>
        <taxon>Eukaryota</taxon>
        <taxon>Metazoa</taxon>
        <taxon>Ecdysozoa</taxon>
        <taxon>Arthropoda</taxon>
        <taxon>Hexapoda</taxon>
        <taxon>Insecta</taxon>
        <taxon>Pterygota</taxon>
        <taxon>Neoptera</taxon>
        <taxon>Endopterygota</taxon>
        <taxon>Diptera</taxon>
        <taxon>Nematocera</taxon>
        <taxon>Culicoidea</taxon>
        <taxon>Culicidae</taxon>
        <taxon>Anophelinae</taxon>
        <taxon>Anopheles</taxon>
    </lineage>
</organism>
<dbReference type="EMBL" id="KE525325">
    <property type="protein sequence ID" value="KFB46978.1"/>
    <property type="molecule type" value="Genomic_DNA"/>
</dbReference>
<name>A0A084W9T4_ANOSI</name>
<feature type="region of interest" description="Disordered" evidence="1">
    <location>
        <begin position="1"/>
        <end position="33"/>
    </location>
</feature>
<dbReference type="OrthoDB" id="6275292at2759"/>
<evidence type="ECO:0000313" key="2">
    <source>
        <dbReference type="EMBL" id="KFB46978.1"/>
    </source>
</evidence>
<evidence type="ECO:0000256" key="1">
    <source>
        <dbReference type="SAM" id="MobiDB-lite"/>
    </source>
</evidence>
<reference evidence="3" key="2">
    <citation type="submission" date="2020-05" db="UniProtKB">
        <authorList>
            <consortium name="EnsemblMetazoa"/>
        </authorList>
    </citation>
    <scope>IDENTIFICATION</scope>
</reference>
<gene>
    <name evidence="2" type="ORF">ZHAS_00015014</name>
</gene>
<dbReference type="AlphaFoldDB" id="A0A084W9T4"/>
<accession>A0A084W9T4</accession>
<dbReference type="VEuPathDB" id="VectorBase:ASIS012377"/>
<dbReference type="Proteomes" id="UP000030765">
    <property type="component" value="Unassembled WGS sequence"/>
</dbReference>
<evidence type="ECO:0000313" key="3">
    <source>
        <dbReference type="EnsemblMetazoa" id="ASIC015014-PA"/>
    </source>
</evidence>
<sequence>MNERATSRLAVSEPTVCRRNPADPGPGHYETEPVASFRRGTEGGRRKVRQVCCGYTYDRYRREPFFRPPPGRYDLRPPLLPLPPARPCHDRDRIRIPVAVAYVGQLRRPATLRLNSINIPVRPRKGRRNRKVAFLSGSARFRDREFFPIGGLGSRTTSAGEQRRAAGTSKGPPSVAGQRVEWKAGESRQDGGKRCNVSTGSSIEGIMEAKLAEHIVKEWEAGDGGWQILGGISRLNPPSAKNKIPTRFFTIPSRANG</sequence>
<feature type="compositionally biased region" description="Basic and acidic residues" evidence="1">
    <location>
        <begin position="180"/>
        <end position="193"/>
    </location>
</feature>
<keyword evidence="4" id="KW-1185">Reference proteome</keyword>
<proteinExistence type="predicted"/>
<dbReference type="VEuPathDB" id="VectorBase:ASIC015014"/>